<dbReference type="PROSITE" id="PS50600">
    <property type="entry name" value="ULP_PROTEASE"/>
    <property type="match status" value="1"/>
</dbReference>
<dbReference type="Proteomes" id="UP000801428">
    <property type="component" value="Unassembled WGS sequence"/>
</dbReference>
<dbReference type="GO" id="GO:0008234">
    <property type="term" value="F:cysteine-type peptidase activity"/>
    <property type="evidence" value="ECO:0007669"/>
    <property type="project" value="InterPro"/>
</dbReference>
<evidence type="ECO:0000313" key="7">
    <source>
        <dbReference type="Proteomes" id="UP000801428"/>
    </source>
</evidence>
<feature type="compositionally biased region" description="Basic and acidic residues" evidence="4">
    <location>
        <begin position="899"/>
        <end position="927"/>
    </location>
</feature>
<accession>A0A9P4TQI9</accession>
<feature type="region of interest" description="Disordered" evidence="4">
    <location>
        <begin position="640"/>
        <end position="694"/>
    </location>
</feature>
<reference evidence="6" key="1">
    <citation type="submission" date="2019-04" db="EMBL/GenBank/DDBJ databases">
        <title>Sequencing of skin fungus with MAO and IRED activity.</title>
        <authorList>
            <person name="Marsaioli A.J."/>
            <person name="Bonatto J.M.C."/>
            <person name="Reis Junior O."/>
        </authorList>
    </citation>
    <scope>NUCLEOTIDE SEQUENCE</scope>
    <source>
        <strain evidence="6">30M1</strain>
    </source>
</reference>
<proteinExistence type="inferred from homology"/>
<dbReference type="Gene3D" id="3.40.395.10">
    <property type="entry name" value="Adenoviral Proteinase, Chain A"/>
    <property type="match status" value="1"/>
</dbReference>
<sequence length="1139" mass="128682">MAEPGAQSDPTHGVEASAGDATSEHMIIATTPDLTAESADTITLSEPTQNTGRLSNPNGRYHPINKDEWLLSTYINADWPGAMTVEDFSKVTAASNPGDSWWQDCHIHWALELIRRKHAQLDDVLVAHPFVCQKMYQAGIDFSYNLDKDSVDYRAIFAAIIEQLSSSNFVILPVNNAYQSAESNEHAAVEAGVADNNQPGYQGAGGHWSFIVVDRRDREKPSAHYVDGMVSPQKNKNKQWKIEGIEMNGVAAGKVLRGFDKILELEQGKFAARTLKFVPHMHKHNASGSRDFGSCGPHLYAFLDHILTRKASLIDPGLQTTFDDAESRLTRASELSFDSIATRRQFAEELLAERKRQEAQHPEWAPANITQEVLQSVMTVDGLSSLVRTVRGIGRPQSDTGTSDDDDEFTFNNDPALTKILREMIDASPTIYKNITDRTAQYKFAHDALIQEEKRIAAANVAKNPRKKRGPKPGKQKSNTIETYVGRNRYHNIPKHDPRINPAQETDIKFPTGYRHVHDFTTLSCNTLQRWVKAYDKIYEKVPDFKKDSWDLKARALLHIEINKTLFMQSDETYNKVWSKDTAVFGPNNKEYTDLVNEYKEKEDKRPMYGVMREMHMRYYMGDAAVDELLKFLEPYKAEEPSIGKKRKRDDKDSDDESSSDSDSNQSGSDDNSGKAKRVKSGQSGIDKGDVFNRGYNNDSGVNGKVSRHAEFQSSPAFQAIAGEAVDFMSMEEHHVVEWIHRVASQGFLTSSTEMVLPMRRLYLHRAFGSMITVSTLDKGTAAIYKEILQLDASLSYAQIIEQIDRLTEHVPMLRGKIQWYPDYYLQQRGVIAVKESKKENTETGSSKGDTTLEENAIEHGHDLFGGLSGDDHHAGLPDKDPLGDPEDSFLGALPENGPLKDPKDGSLKDRSSRDGSPKDGSSKDGSFDDDSSEDGSFGGLSSDASDDWDDGLNDDMSKALKASTTRKRKNAGELGPTVKRPKLSERDFLRMPLDEVRGWVSKMPRLLRDTFESRLEKYEDIRRARIWLERMFGEGFEHMKIRLPDSETRTDDGYILSEDEIKVKEYNLLSESDKRKLRLWHSCLPGFGRRGYTLTYHRYLHNTLLRDPIIDGRKVPIRPRLEELAKEMQSDRTDRKES</sequence>
<feature type="compositionally biased region" description="Low complexity" evidence="4">
    <location>
        <begin position="661"/>
        <end position="671"/>
    </location>
</feature>
<evidence type="ECO:0000313" key="6">
    <source>
        <dbReference type="EMBL" id="KAF3010873.1"/>
    </source>
</evidence>
<feature type="compositionally biased region" description="Basic residues" evidence="4">
    <location>
        <begin position="464"/>
        <end position="475"/>
    </location>
</feature>
<evidence type="ECO:0000256" key="4">
    <source>
        <dbReference type="SAM" id="MobiDB-lite"/>
    </source>
</evidence>
<dbReference type="OrthoDB" id="3800703at2759"/>
<feature type="compositionally biased region" description="Acidic residues" evidence="4">
    <location>
        <begin position="945"/>
        <end position="954"/>
    </location>
</feature>
<evidence type="ECO:0000256" key="3">
    <source>
        <dbReference type="ARBA" id="ARBA00022801"/>
    </source>
</evidence>
<dbReference type="GO" id="GO:0006508">
    <property type="term" value="P:proteolysis"/>
    <property type="evidence" value="ECO:0007669"/>
    <property type="project" value="UniProtKB-KW"/>
</dbReference>
<evidence type="ECO:0000256" key="1">
    <source>
        <dbReference type="ARBA" id="ARBA00005234"/>
    </source>
</evidence>
<protein>
    <recommendedName>
        <fullName evidence="5">Ubiquitin-like protease family profile domain-containing protein</fullName>
    </recommendedName>
</protein>
<evidence type="ECO:0000259" key="5">
    <source>
        <dbReference type="PROSITE" id="PS50600"/>
    </source>
</evidence>
<dbReference type="SUPFAM" id="SSF54001">
    <property type="entry name" value="Cysteine proteinases"/>
    <property type="match status" value="1"/>
</dbReference>
<name>A0A9P4TQI9_CURKU</name>
<feature type="region of interest" description="Disordered" evidence="4">
    <location>
        <begin position="1"/>
        <end position="23"/>
    </location>
</feature>
<dbReference type="GO" id="GO:0019783">
    <property type="term" value="F:ubiquitin-like protein peptidase activity"/>
    <property type="evidence" value="ECO:0007669"/>
    <property type="project" value="UniProtKB-ARBA"/>
</dbReference>
<feature type="region of interest" description="Disordered" evidence="4">
    <location>
        <begin position="459"/>
        <end position="480"/>
    </location>
</feature>
<keyword evidence="3" id="KW-0378">Hydrolase</keyword>
<keyword evidence="7" id="KW-1185">Reference proteome</keyword>
<dbReference type="EMBL" id="SWKU01000001">
    <property type="protein sequence ID" value="KAF3010873.1"/>
    <property type="molecule type" value="Genomic_DNA"/>
</dbReference>
<evidence type="ECO:0000256" key="2">
    <source>
        <dbReference type="ARBA" id="ARBA00022670"/>
    </source>
</evidence>
<comment type="caution">
    <text evidence="6">The sequence shown here is derived from an EMBL/GenBank/DDBJ whole genome shotgun (WGS) entry which is preliminary data.</text>
</comment>
<feature type="region of interest" description="Disordered" evidence="4">
    <location>
        <begin position="862"/>
        <end position="956"/>
    </location>
</feature>
<gene>
    <name evidence="6" type="ORF">E8E13_009493</name>
</gene>
<dbReference type="InterPro" id="IPR038765">
    <property type="entry name" value="Papain-like_cys_pep_sf"/>
</dbReference>
<keyword evidence="2" id="KW-0645">Protease</keyword>
<dbReference type="AlphaFoldDB" id="A0A9P4TQI9"/>
<feature type="compositionally biased region" description="Basic and acidic residues" evidence="4">
    <location>
        <begin position="870"/>
        <end position="883"/>
    </location>
</feature>
<feature type="domain" description="Ubiquitin-like protease family profile" evidence="5">
    <location>
        <begin position="81"/>
        <end position="306"/>
    </location>
</feature>
<dbReference type="InterPro" id="IPR003653">
    <property type="entry name" value="Peptidase_C48_C"/>
</dbReference>
<organism evidence="6 7">
    <name type="scientific">Curvularia kusanoi</name>
    <name type="common">Cochliobolus kusanoi</name>
    <dbReference type="NCBI Taxonomy" id="90978"/>
    <lineage>
        <taxon>Eukaryota</taxon>
        <taxon>Fungi</taxon>
        <taxon>Dikarya</taxon>
        <taxon>Ascomycota</taxon>
        <taxon>Pezizomycotina</taxon>
        <taxon>Dothideomycetes</taxon>
        <taxon>Pleosporomycetidae</taxon>
        <taxon>Pleosporales</taxon>
        <taxon>Pleosporineae</taxon>
        <taxon>Pleosporaceae</taxon>
        <taxon>Curvularia</taxon>
    </lineage>
</organism>
<comment type="similarity">
    <text evidence="1">Belongs to the peptidase C48 family.</text>
</comment>